<comment type="caution">
    <text evidence="1">The sequence shown here is derived from an EMBL/GenBank/DDBJ whole genome shotgun (WGS) entry which is preliminary data.</text>
</comment>
<organism evidence="1 2">
    <name type="scientific">Paenibacillus residui</name>
    <dbReference type="NCBI Taxonomy" id="629724"/>
    <lineage>
        <taxon>Bacteria</taxon>
        <taxon>Bacillati</taxon>
        <taxon>Bacillota</taxon>
        <taxon>Bacilli</taxon>
        <taxon>Bacillales</taxon>
        <taxon>Paenibacillaceae</taxon>
        <taxon>Paenibacillus</taxon>
    </lineage>
</organism>
<dbReference type="Pfam" id="PF04229">
    <property type="entry name" value="GrpB"/>
    <property type="match status" value="1"/>
</dbReference>
<sequence>MGSNSSVVVVPYDPDWVQLFEKLREFVLPVVSDLIVTIEHVGSTSVPGLAAKPIVDMDVIVPSQADVHIAIQRLSTLGYVHEGDLGIAGREAFIPPDHLPRHHLYVCTQENDEYKRHILFRDYLRTHPDDSEKYGELKLELAQRFHNDRKAYTNAKSEFVEQILQRAGWNS</sequence>
<proteinExistence type="predicted"/>
<dbReference type="SUPFAM" id="SSF81301">
    <property type="entry name" value="Nucleotidyltransferase"/>
    <property type="match status" value="1"/>
</dbReference>
<gene>
    <name evidence="1" type="ORF">ACFQ03_21580</name>
</gene>
<dbReference type="Gene3D" id="3.30.460.10">
    <property type="entry name" value="Beta Polymerase, domain 2"/>
    <property type="match status" value="1"/>
</dbReference>
<dbReference type="Proteomes" id="UP001597120">
    <property type="component" value="Unassembled WGS sequence"/>
</dbReference>
<dbReference type="RefSeq" id="WP_379290899.1">
    <property type="nucleotide sequence ID" value="NZ_JBHTIU010000088.1"/>
</dbReference>
<dbReference type="InterPro" id="IPR007344">
    <property type="entry name" value="GrpB/CoaE"/>
</dbReference>
<accession>A0ABW3DE24</accession>
<keyword evidence="2" id="KW-1185">Reference proteome</keyword>
<dbReference type="PANTHER" id="PTHR34822:SF1">
    <property type="entry name" value="GRPB FAMILY PROTEIN"/>
    <property type="match status" value="1"/>
</dbReference>
<name>A0ABW3DE24_9BACL</name>
<protein>
    <submittedName>
        <fullName evidence="1">GrpB family protein</fullName>
    </submittedName>
</protein>
<dbReference type="PANTHER" id="PTHR34822">
    <property type="entry name" value="GRPB DOMAIN PROTEIN (AFU_ORTHOLOGUE AFUA_1G01530)"/>
    <property type="match status" value="1"/>
</dbReference>
<evidence type="ECO:0000313" key="1">
    <source>
        <dbReference type="EMBL" id="MFD0871725.1"/>
    </source>
</evidence>
<evidence type="ECO:0000313" key="2">
    <source>
        <dbReference type="Proteomes" id="UP001597120"/>
    </source>
</evidence>
<reference evidence="2" key="1">
    <citation type="journal article" date="2019" name="Int. J. Syst. Evol. Microbiol.">
        <title>The Global Catalogue of Microorganisms (GCM) 10K type strain sequencing project: providing services to taxonomists for standard genome sequencing and annotation.</title>
        <authorList>
            <consortium name="The Broad Institute Genomics Platform"/>
            <consortium name="The Broad Institute Genome Sequencing Center for Infectious Disease"/>
            <person name="Wu L."/>
            <person name="Ma J."/>
        </authorList>
    </citation>
    <scope>NUCLEOTIDE SEQUENCE [LARGE SCALE GENOMIC DNA]</scope>
    <source>
        <strain evidence="2">CCUG 57263</strain>
    </source>
</reference>
<dbReference type="EMBL" id="JBHTIU010000088">
    <property type="protein sequence ID" value="MFD0871725.1"/>
    <property type="molecule type" value="Genomic_DNA"/>
</dbReference>
<dbReference type="InterPro" id="IPR043519">
    <property type="entry name" value="NT_sf"/>
</dbReference>